<evidence type="ECO:0000313" key="4">
    <source>
        <dbReference type="Proteomes" id="UP000638648"/>
    </source>
</evidence>
<gene>
    <name evidence="3" type="ORF">HEB94_000164</name>
</gene>
<feature type="transmembrane region" description="Helical" evidence="2">
    <location>
        <begin position="224"/>
        <end position="242"/>
    </location>
</feature>
<name>A0A927RFK3_9ACTN</name>
<sequence length="253" mass="26062">MRRARGRGVFALFFGLLLGMVGAVGLTQPADASVTQQPPGANGFVQIDGDPVDSGPSNEPHVGCRFSVQFFGFDAGTNTAVVGFEAMPPSGNMTPVQPTTGRTTFTFEGQTPPGNTLNHTEAYELDTTGLEPNNQGEVHVRLDVLVTDDSGDEAFHKFKVFWTEQCPPVPSPSPTPGPTEFPGGIDSAAGPGSSAAGTSDAAARPGSAPASDSAGGISPVGRSGWIALFAGLALAAIVLVQLRKSVRRPTRDA</sequence>
<protein>
    <submittedName>
        <fullName evidence="3">Uncharacterized protein</fullName>
    </submittedName>
</protein>
<keyword evidence="2" id="KW-0812">Transmembrane</keyword>
<evidence type="ECO:0000313" key="3">
    <source>
        <dbReference type="EMBL" id="MBE1603316.1"/>
    </source>
</evidence>
<keyword evidence="4" id="KW-1185">Reference proteome</keyword>
<evidence type="ECO:0000256" key="1">
    <source>
        <dbReference type="SAM" id="MobiDB-lite"/>
    </source>
</evidence>
<dbReference type="AlphaFoldDB" id="A0A927RFK3"/>
<evidence type="ECO:0000256" key="2">
    <source>
        <dbReference type="SAM" id="Phobius"/>
    </source>
</evidence>
<feature type="region of interest" description="Disordered" evidence="1">
    <location>
        <begin position="165"/>
        <end position="216"/>
    </location>
</feature>
<proteinExistence type="predicted"/>
<feature type="compositionally biased region" description="Pro residues" evidence="1">
    <location>
        <begin position="167"/>
        <end position="179"/>
    </location>
</feature>
<organism evidence="3 4">
    <name type="scientific">Actinopolymorpha pittospori</name>
    <dbReference type="NCBI Taxonomy" id="648752"/>
    <lineage>
        <taxon>Bacteria</taxon>
        <taxon>Bacillati</taxon>
        <taxon>Actinomycetota</taxon>
        <taxon>Actinomycetes</taxon>
        <taxon>Propionibacteriales</taxon>
        <taxon>Actinopolymorphaceae</taxon>
        <taxon>Actinopolymorpha</taxon>
    </lineage>
</organism>
<dbReference type="EMBL" id="JADBEM010000001">
    <property type="protein sequence ID" value="MBE1603316.1"/>
    <property type="molecule type" value="Genomic_DNA"/>
</dbReference>
<accession>A0A927RFK3</accession>
<keyword evidence="2" id="KW-0472">Membrane</keyword>
<keyword evidence="2" id="KW-1133">Transmembrane helix</keyword>
<dbReference type="Proteomes" id="UP000638648">
    <property type="component" value="Unassembled WGS sequence"/>
</dbReference>
<feature type="compositionally biased region" description="Low complexity" evidence="1">
    <location>
        <begin position="180"/>
        <end position="206"/>
    </location>
</feature>
<dbReference type="RefSeq" id="WP_192748180.1">
    <property type="nucleotide sequence ID" value="NZ_BAABJL010000055.1"/>
</dbReference>
<reference evidence="3" key="1">
    <citation type="submission" date="2020-10" db="EMBL/GenBank/DDBJ databases">
        <title>Sequencing the genomes of 1000 actinobacteria strains.</title>
        <authorList>
            <person name="Klenk H.-P."/>
        </authorList>
    </citation>
    <scope>NUCLEOTIDE SEQUENCE</scope>
    <source>
        <strain evidence="3">DSM 45354</strain>
    </source>
</reference>
<comment type="caution">
    <text evidence="3">The sequence shown here is derived from an EMBL/GenBank/DDBJ whole genome shotgun (WGS) entry which is preliminary data.</text>
</comment>